<dbReference type="PROSITE" id="PS51698">
    <property type="entry name" value="U_BOX"/>
    <property type="match status" value="1"/>
</dbReference>
<dbReference type="AlphaFoldDB" id="A0A7I4CF50"/>
<dbReference type="GO" id="GO:0016567">
    <property type="term" value="P:protein ubiquitination"/>
    <property type="evidence" value="ECO:0007669"/>
    <property type="project" value="UniProtKB-UniPathway"/>
</dbReference>
<dbReference type="InterPro" id="IPR013083">
    <property type="entry name" value="Znf_RING/FYVE/PHD"/>
</dbReference>
<feature type="domain" description="U-box" evidence="2">
    <location>
        <begin position="1"/>
        <end position="63"/>
    </location>
</feature>
<dbReference type="InterPro" id="IPR045185">
    <property type="entry name" value="PUB22/23/24-like"/>
</dbReference>
<accession>A0A7I4CF50</accession>
<dbReference type="PANTHER" id="PTHR22849">
    <property type="entry name" value="WDSAM1 PROTEIN"/>
    <property type="match status" value="1"/>
</dbReference>
<dbReference type="EMBL" id="ABEU02000022">
    <property type="status" value="NOT_ANNOTATED_CDS"/>
    <property type="molecule type" value="Genomic_DNA"/>
</dbReference>
<dbReference type="SUPFAM" id="SSF57850">
    <property type="entry name" value="RING/U-box"/>
    <property type="match status" value="1"/>
</dbReference>
<evidence type="ECO:0000313" key="3">
    <source>
        <dbReference type="EnsemblPlants" id="Pp3c22_7680V3.2"/>
    </source>
</evidence>
<dbReference type="Gene3D" id="3.30.40.10">
    <property type="entry name" value="Zinc/RING finger domain, C3HC4 (zinc finger)"/>
    <property type="match status" value="1"/>
</dbReference>
<dbReference type="UniPathway" id="UPA00143"/>
<sequence>MKDPLTLCTGQTYDWCSIEPWLEAGDTTCPATMLQLESREVVPIAASTARMCVDTSIIETLVRDISLLRPKLEVFKKLRIAVREDEESQRCLHDAGGVVVMTALLTSALESVLVSLVTVCTHDELVGVVVSSMLTLLCKGSLAFRVNVATIPAAIATNIDVYLNGAAKTFQSLEGLLGEDLYLKVVRASLRDLHAMCKYRHRCVLTIEVGMVPALIDRK</sequence>
<evidence type="ECO:0000259" key="2">
    <source>
        <dbReference type="PROSITE" id="PS51698"/>
    </source>
</evidence>
<comment type="pathway">
    <text evidence="1">Protein modification; protein ubiquitination.</text>
</comment>
<dbReference type="Gramene" id="Pp3c22_7680V3.2">
    <property type="protein sequence ID" value="Pp3c22_7680V3.2"/>
    <property type="gene ID" value="Pp3c22_7680"/>
</dbReference>
<dbReference type="EnsemblPlants" id="Pp3c22_7680V3.2">
    <property type="protein sequence ID" value="Pp3c22_7680V3.2"/>
    <property type="gene ID" value="Pp3c22_7680"/>
</dbReference>
<reference evidence="3" key="3">
    <citation type="submission" date="2020-12" db="UniProtKB">
        <authorList>
            <consortium name="EnsemblPlants"/>
        </authorList>
    </citation>
    <scope>IDENTIFICATION</scope>
</reference>
<dbReference type="SMART" id="SM00504">
    <property type="entry name" value="Ubox"/>
    <property type="match status" value="1"/>
</dbReference>
<organism evidence="3 4">
    <name type="scientific">Physcomitrium patens</name>
    <name type="common">Spreading-leaved earth moss</name>
    <name type="synonym">Physcomitrella patens</name>
    <dbReference type="NCBI Taxonomy" id="3218"/>
    <lineage>
        <taxon>Eukaryota</taxon>
        <taxon>Viridiplantae</taxon>
        <taxon>Streptophyta</taxon>
        <taxon>Embryophyta</taxon>
        <taxon>Bryophyta</taxon>
        <taxon>Bryophytina</taxon>
        <taxon>Bryopsida</taxon>
        <taxon>Funariidae</taxon>
        <taxon>Funariales</taxon>
        <taxon>Funariaceae</taxon>
        <taxon>Physcomitrium</taxon>
    </lineage>
</organism>
<evidence type="ECO:0000313" key="4">
    <source>
        <dbReference type="Proteomes" id="UP000006727"/>
    </source>
</evidence>
<reference evidence="3 4" key="1">
    <citation type="journal article" date="2008" name="Science">
        <title>The Physcomitrella genome reveals evolutionary insights into the conquest of land by plants.</title>
        <authorList>
            <person name="Rensing S."/>
            <person name="Lang D."/>
            <person name="Zimmer A."/>
            <person name="Terry A."/>
            <person name="Salamov A."/>
            <person name="Shapiro H."/>
            <person name="Nishiyama T."/>
            <person name="Perroud P.-F."/>
            <person name="Lindquist E."/>
            <person name="Kamisugi Y."/>
            <person name="Tanahashi T."/>
            <person name="Sakakibara K."/>
            <person name="Fujita T."/>
            <person name="Oishi K."/>
            <person name="Shin-I T."/>
            <person name="Kuroki Y."/>
            <person name="Toyoda A."/>
            <person name="Suzuki Y."/>
            <person name="Hashimoto A."/>
            <person name="Yamaguchi K."/>
            <person name="Sugano A."/>
            <person name="Kohara Y."/>
            <person name="Fujiyama A."/>
            <person name="Anterola A."/>
            <person name="Aoki S."/>
            <person name="Ashton N."/>
            <person name="Barbazuk W.B."/>
            <person name="Barker E."/>
            <person name="Bennetzen J."/>
            <person name="Bezanilla M."/>
            <person name="Blankenship R."/>
            <person name="Cho S.H."/>
            <person name="Dutcher S."/>
            <person name="Estelle M."/>
            <person name="Fawcett J.A."/>
            <person name="Gundlach H."/>
            <person name="Hanada K."/>
            <person name="Heyl A."/>
            <person name="Hicks K.A."/>
            <person name="Hugh J."/>
            <person name="Lohr M."/>
            <person name="Mayer K."/>
            <person name="Melkozernov A."/>
            <person name="Murata T."/>
            <person name="Nelson D."/>
            <person name="Pils B."/>
            <person name="Prigge M."/>
            <person name="Reiss B."/>
            <person name="Renner T."/>
            <person name="Rombauts S."/>
            <person name="Rushton P."/>
            <person name="Sanderfoot A."/>
            <person name="Schween G."/>
            <person name="Shiu S.-H."/>
            <person name="Stueber K."/>
            <person name="Theodoulou F.L."/>
            <person name="Tu H."/>
            <person name="Van de Peer Y."/>
            <person name="Verrier P.J."/>
            <person name="Waters E."/>
            <person name="Wood A."/>
            <person name="Yang L."/>
            <person name="Cove D."/>
            <person name="Cuming A."/>
            <person name="Hasebe M."/>
            <person name="Lucas S."/>
            <person name="Mishler D.B."/>
            <person name="Reski R."/>
            <person name="Grigoriev I."/>
            <person name="Quatrano R.S."/>
            <person name="Boore J.L."/>
        </authorList>
    </citation>
    <scope>NUCLEOTIDE SEQUENCE [LARGE SCALE GENOMIC DNA]</scope>
    <source>
        <strain evidence="3 4">cv. Gransden 2004</strain>
    </source>
</reference>
<name>A0A7I4CF50_PHYPA</name>
<dbReference type="InParanoid" id="A0A7I4CF50"/>
<reference evidence="3 4" key="2">
    <citation type="journal article" date="2018" name="Plant J.">
        <title>The Physcomitrella patens chromosome-scale assembly reveals moss genome structure and evolution.</title>
        <authorList>
            <person name="Lang D."/>
            <person name="Ullrich K.K."/>
            <person name="Murat F."/>
            <person name="Fuchs J."/>
            <person name="Jenkins J."/>
            <person name="Haas F.B."/>
            <person name="Piednoel M."/>
            <person name="Gundlach H."/>
            <person name="Van Bel M."/>
            <person name="Meyberg R."/>
            <person name="Vives C."/>
            <person name="Morata J."/>
            <person name="Symeonidi A."/>
            <person name="Hiss M."/>
            <person name="Muchero W."/>
            <person name="Kamisugi Y."/>
            <person name="Saleh O."/>
            <person name="Blanc G."/>
            <person name="Decker E.L."/>
            <person name="van Gessel N."/>
            <person name="Grimwood J."/>
            <person name="Hayes R.D."/>
            <person name="Graham S.W."/>
            <person name="Gunter L.E."/>
            <person name="McDaniel S.F."/>
            <person name="Hoernstein S.N.W."/>
            <person name="Larsson A."/>
            <person name="Li F.W."/>
            <person name="Perroud P.F."/>
            <person name="Phillips J."/>
            <person name="Ranjan P."/>
            <person name="Rokshar D.S."/>
            <person name="Rothfels C.J."/>
            <person name="Schneider L."/>
            <person name="Shu S."/>
            <person name="Stevenson D.W."/>
            <person name="Thummler F."/>
            <person name="Tillich M."/>
            <person name="Villarreal Aguilar J.C."/>
            <person name="Widiez T."/>
            <person name="Wong G.K."/>
            <person name="Wymore A."/>
            <person name="Zhang Y."/>
            <person name="Zimmer A.D."/>
            <person name="Quatrano R.S."/>
            <person name="Mayer K.F.X."/>
            <person name="Goodstein D."/>
            <person name="Casacuberta J.M."/>
            <person name="Vandepoele K."/>
            <person name="Reski R."/>
            <person name="Cuming A.C."/>
            <person name="Tuskan G.A."/>
            <person name="Maumus F."/>
            <person name="Salse J."/>
            <person name="Schmutz J."/>
            <person name="Rensing S.A."/>
        </authorList>
    </citation>
    <scope>NUCLEOTIDE SEQUENCE [LARGE SCALE GENOMIC DNA]</scope>
    <source>
        <strain evidence="3 4">cv. Gransden 2004</strain>
    </source>
</reference>
<keyword evidence="4" id="KW-1185">Reference proteome</keyword>
<proteinExistence type="predicted"/>
<protein>
    <recommendedName>
        <fullName evidence="2">U-box domain-containing protein</fullName>
    </recommendedName>
</protein>
<dbReference type="Pfam" id="PF04564">
    <property type="entry name" value="U-box"/>
    <property type="match status" value="1"/>
</dbReference>
<evidence type="ECO:0000256" key="1">
    <source>
        <dbReference type="ARBA" id="ARBA00004906"/>
    </source>
</evidence>
<dbReference type="GO" id="GO:0061630">
    <property type="term" value="F:ubiquitin protein ligase activity"/>
    <property type="evidence" value="ECO:0007669"/>
    <property type="project" value="InterPro"/>
</dbReference>
<dbReference type="Proteomes" id="UP000006727">
    <property type="component" value="Chromosome 22"/>
</dbReference>
<dbReference type="PANTHER" id="PTHR22849:SF164">
    <property type="entry name" value="U-BOX DOMAIN-CONTAINING PROTEIN"/>
    <property type="match status" value="1"/>
</dbReference>
<dbReference type="InterPro" id="IPR003613">
    <property type="entry name" value="Ubox_domain"/>
</dbReference>